<name>A0A9Q8YG08_ENSAD</name>
<dbReference type="Proteomes" id="UP001055460">
    <property type="component" value="Plasmid pB"/>
</dbReference>
<sequence>MAENGPPSVTPGTLYAGKVMHHRLSPFGHRFSYSVFSLLVDVDRLDELDRMSRLLSVDRPGILSFHTRDHVEQENETVREFADRLLAKAGLAAPAERILLLAFPRMFGYAFNPLSTYFAYDAQEKLVAIIYAVRNTFGERHSYVAPVLPGEESAAGIRQSRTKIFHVSPFMDMGLRYHFRVLPPGKTVRLRIHETAGNTPVLAATFNGCAASVSDANLARILVRFPLMTLKVIAGIHWEALKLWLKGARFRPSPPPPL</sequence>
<dbReference type="EMBL" id="CP098809">
    <property type="protein sequence ID" value="USJ27516.1"/>
    <property type="molecule type" value="Genomic_DNA"/>
</dbReference>
<dbReference type="PANTHER" id="PTHR33973:SF4">
    <property type="entry name" value="OS07G0153300 PROTEIN"/>
    <property type="match status" value="1"/>
</dbReference>
<organism evidence="1 2">
    <name type="scientific">Ensifer adhaerens</name>
    <name type="common">Sinorhizobium morelense</name>
    <dbReference type="NCBI Taxonomy" id="106592"/>
    <lineage>
        <taxon>Bacteria</taxon>
        <taxon>Pseudomonadati</taxon>
        <taxon>Pseudomonadota</taxon>
        <taxon>Alphaproteobacteria</taxon>
        <taxon>Hyphomicrobiales</taxon>
        <taxon>Rhizobiaceae</taxon>
        <taxon>Sinorhizobium/Ensifer group</taxon>
        <taxon>Ensifer</taxon>
    </lineage>
</organism>
<evidence type="ECO:0000313" key="2">
    <source>
        <dbReference type="Proteomes" id="UP001055460"/>
    </source>
</evidence>
<dbReference type="RefSeq" id="WP_252161110.1">
    <property type="nucleotide sequence ID" value="NZ_CP098809.1"/>
</dbReference>
<accession>A0A9Q8YG08</accession>
<proteinExistence type="predicted"/>
<dbReference type="AlphaFoldDB" id="A0A9Q8YG08"/>
<protein>
    <submittedName>
        <fullName evidence="1">DUF1365 domain-containing protein</fullName>
    </submittedName>
</protein>
<keyword evidence="1" id="KW-0614">Plasmid</keyword>
<dbReference type="InterPro" id="IPR010775">
    <property type="entry name" value="DUF1365"/>
</dbReference>
<geneLocation type="plasmid" evidence="1 2">
    <name>pB</name>
</geneLocation>
<gene>
    <name evidence="1" type="ORF">NE863_34375</name>
</gene>
<dbReference type="Pfam" id="PF07103">
    <property type="entry name" value="DUF1365"/>
    <property type="match status" value="1"/>
</dbReference>
<reference evidence="1" key="1">
    <citation type="submission" date="2022-06" db="EMBL/GenBank/DDBJ databases">
        <title>Physiological and biochemical characterization and genomic elucidation of a strain of the genus Ensifer adhaerens M8 that combines arsenic oxidation and chromium reduction.</title>
        <authorList>
            <person name="Li X."/>
            <person name="Yu c."/>
        </authorList>
    </citation>
    <scope>NUCLEOTIDE SEQUENCE</scope>
    <source>
        <strain evidence="1">M8</strain>
        <plasmid evidence="1">pB</plasmid>
    </source>
</reference>
<evidence type="ECO:0000313" key="1">
    <source>
        <dbReference type="EMBL" id="USJ27516.1"/>
    </source>
</evidence>
<dbReference type="PANTHER" id="PTHR33973">
    <property type="entry name" value="OS07G0153300 PROTEIN"/>
    <property type="match status" value="1"/>
</dbReference>